<name>A0A9D9H9H2_9LACO</name>
<reference evidence="7" key="2">
    <citation type="journal article" date="2021" name="PeerJ">
        <title>Extensive microbial diversity within the chicken gut microbiome revealed by metagenomics and culture.</title>
        <authorList>
            <person name="Gilroy R."/>
            <person name="Ravi A."/>
            <person name="Getino M."/>
            <person name="Pursley I."/>
            <person name="Horton D.L."/>
            <person name="Alikhan N.F."/>
            <person name="Baker D."/>
            <person name="Gharbi K."/>
            <person name="Hall N."/>
            <person name="Watson M."/>
            <person name="Adriaenssens E.M."/>
            <person name="Foster-Nyarko E."/>
            <person name="Jarju S."/>
            <person name="Secka A."/>
            <person name="Antonio M."/>
            <person name="Oren A."/>
            <person name="Chaudhuri R.R."/>
            <person name="La Ragione R."/>
            <person name="Hildebrand F."/>
            <person name="Pallen M.J."/>
        </authorList>
    </citation>
    <scope>NUCLEOTIDE SEQUENCE</scope>
    <source>
        <strain evidence="7">C6-149</strain>
    </source>
</reference>
<organism evidence="7 8">
    <name type="scientific">Candidatus Gallilactobacillus intestinavium</name>
    <dbReference type="NCBI Taxonomy" id="2840838"/>
    <lineage>
        <taxon>Bacteria</taxon>
        <taxon>Bacillati</taxon>
        <taxon>Bacillota</taxon>
        <taxon>Bacilli</taxon>
        <taxon>Lactobacillales</taxon>
        <taxon>Lactobacillaceae</taxon>
        <taxon>Lactobacillaceae incertae sedis</taxon>
        <taxon>Candidatus Gallilactobacillus</taxon>
    </lineage>
</organism>
<gene>
    <name evidence="7" type="ORF">IAA89_02595</name>
</gene>
<keyword evidence="5" id="KW-0472">Membrane</keyword>
<evidence type="ECO:0000313" key="8">
    <source>
        <dbReference type="Proteomes" id="UP000823614"/>
    </source>
</evidence>
<accession>A0A9D9H9H2</accession>
<dbReference type="EMBL" id="JADIMP010000050">
    <property type="protein sequence ID" value="MBO8441317.1"/>
    <property type="molecule type" value="Genomic_DNA"/>
</dbReference>
<evidence type="ECO:0000256" key="5">
    <source>
        <dbReference type="SAM" id="Phobius"/>
    </source>
</evidence>
<dbReference type="Gene3D" id="3.10.105.10">
    <property type="entry name" value="Dipeptide-binding Protein, Domain 3"/>
    <property type="match status" value="1"/>
</dbReference>
<dbReference type="PANTHER" id="PTHR30290:SF10">
    <property type="entry name" value="PERIPLASMIC OLIGOPEPTIDE-BINDING PROTEIN-RELATED"/>
    <property type="match status" value="1"/>
</dbReference>
<dbReference type="Proteomes" id="UP000823614">
    <property type="component" value="Unassembled WGS sequence"/>
</dbReference>
<dbReference type="GO" id="GO:1904680">
    <property type="term" value="F:peptide transmembrane transporter activity"/>
    <property type="evidence" value="ECO:0007669"/>
    <property type="project" value="TreeGrafter"/>
</dbReference>
<dbReference type="CDD" id="cd08504">
    <property type="entry name" value="PBP2_OppA"/>
    <property type="match status" value="1"/>
</dbReference>
<dbReference type="InterPro" id="IPR000914">
    <property type="entry name" value="SBP_5_dom"/>
</dbReference>
<evidence type="ECO:0000256" key="1">
    <source>
        <dbReference type="ARBA" id="ARBA00004196"/>
    </source>
</evidence>
<dbReference type="AlphaFoldDB" id="A0A9D9H9H2"/>
<dbReference type="PANTHER" id="PTHR30290">
    <property type="entry name" value="PERIPLASMIC BINDING COMPONENT OF ABC TRANSPORTER"/>
    <property type="match status" value="1"/>
</dbReference>
<feature type="domain" description="Solute-binding protein family 5" evidence="6">
    <location>
        <begin position="78"/>
        <end position="435"/>
    </location>
</feature>
<dbReference type="PIRSF" id="PIRSF002741">
    <property type="entry name" value="MppA"/>
    <property type="match status" value="1"/>
</dbReference>
<dbReference type="Gene3D" id="3.40.190.10">
    <property type="entry name" value="Periplasmic binding protein-like II"/>
    <property type="match status" value="1"/>
</dbReference>
<sequence length="483" mass="56137">MKKNNKNLYLVILCIVALVFLILTVFLHVNKQQNTLRVSINKPITTLDISKAVNHNDLTVLLNTEEGLYRLNKDNIPQKALAKKVQVYDNGTKWIITLRKAYWNNGQRITANDFVYSWRRTNTLPNAPYAYLFKNIKNATSVQNGRLSTDKLGIHALNREKIELLLNEPQNNLKQLLCFPTFFPQKKSMVYRNQHDYGLSASKQLYSGPFLVKKWKGLNSVFLLQKNKDYWDASNVHLKYIKYIVSPDSRKSMSLFDNNKLDIMSLKGAQNIEYKDDKDYKNYAGYDLGYLQVNLHSKKINNNMDLVNGLATSINKKKLTDFVMHGQYKSANRIIPNKLQKNNGPKFIYNFNVAKQNIQKANIQKIKLKLLFTSDYFNENEARFIQYELNRLPNVSVDLKEESLPNYLTDLYNGNYDLALKQKIPTFFDPNALLNKSINTYQIPLFWFAKYGGGPSLQKNRVKGLIYHPIGINWDYKNVRLNN</sequence>
<dbReference type="SUPFAM" id="SSF53850">
    <property type="entry name" value="Periplasmic binding protein-like II"/>
    <property type="match status" value="1"/>
</dbReference>
<evidence type="ECO:0000256" key="4">
    <source>
        <dbReference type="ARBA" id="ARBA00022729"/>
    </source>
</evidence>
<dbReference type="GO" id="GO:0015833">
    <property type="term" value="P:peptide transport"/>
    <property type="evidence" value="ECO:0007669"/>
    <property type="project" value="TreeGrafter"/>
</dbReference>
<evidence type="ECO:0000256" key="2">
    <source>
        <dbReference type="ARBA" id="ARBA00005695"/>
    </source>
</evidence>
<evidence type="ECO:0000259" key="6">
    <source>
        <dbReference type="Pfam" id="PF00496"/>
    </source>
</evidence>
<evidence type="ECO:0000313" key="7">
    <source>
        <dbReference type="EMBL" id="MBO8441317.1"/>
    </source>
</evidence>
<proteinExistence type="inferred from homology"/>
<keyword evidence="3" id="KW-0813">Transport</keyword>
<keyword evidence="5" id="KW-0812">Transmembrane</keyword>
<dbReference type="GO" id="GO:0042597">
    <property type="term" value="C:periplasmic space"/>
    <property type="evidence" value="ECO:0007669"/>
    <property type="project" value="UniProtKB-ARBA"/>
</dbReference>
<dbReference type="InterPro" id="IPR039424">
    <property type="entry name" value="SBP_5"/>
</dbReference>
<dbReference type="Pfam" id="PF00496">
    <property type="entry name" value="SBP_bac_5"/>
    <property type="match status" value="1"/>
</dbReference>
<comment type="caution">
    <text evidence="7">The sequence shown here is derived from an EMBL/GenBank/DDBJ whole genome shotgun (WGS) entry which is preliminary data.</text>
</comment>
<dbReference type="GO" id="GO:0043190">
    <property type="term" value="C:ATP-binding cassette (ABC) transporter complex"/>
    <property type="evidence" value="ECO:0007669"/>
    <property type="project" value="InterPro"/>
</dbReference>
<keyword evidence="5" id="KW-1133">Transmembrane helix</keyword>
<reference evidence="7" key="1">
    <citation type="submission" date="2020-10" db="EMBL/GenBank/DDBJ databases">
        <authorList>
            <person name="Gilroy R."/>
        </authorList>
    </citation>
    <scope>NUCLEOTIDE SEQUENCE</scope>
    <source>
        <strain evidence="7">C6-149</strain>
    </source>
</reference>
<comment type="subcellular location">
    <subcellularLocation>
        <location evidence="1">Cell envelope</location>
    </subcellularLocation>
</comment>
<evidence type="ECO:0000256" key="3">
    <source>
        <dbReference type="ARBA" id="ARBA00022448"/>
    </source>
</evidence>
<comment type="similarity">
    <text evidence="2">Belongs to the bacterial solute-binding protein 5 family.</text>
</comment>
<keyword evidence="4" id="KW-0732">Signal</keyword>
<dbReference type="GO" id="GO:0030313">
    <property type="term" value="C:cell envelope"/>
    <property type="evidence" value="ECO:0007669"/>
    <property type="project" value="UniProtKB-SubCell"/>
</dbReference>
<dbReference type="Gene3D" id="3.90.76.10">
    <property type="entry name" value="Dipeptide-binding Protein, Domain 1"/>
    <property type="match status" value="1"/>
</dbReference>
<dbReference type="InterPro" id="IPR030678">
    <property type="entry name" value="Peptide/Ni-bd"/>
</dbReference>
<protein>
    <submittedName>
        <fullName evidence="7">Peptide ABC transporter substrate-binding protein</fullName>
    </submittedName>
</protein>
<feature type="transmembrane region" description="Helical" evidence="5">
    <location>
        <begin position="7"/>
        <end position="29"/>
    </location>
</feature>